<comment type="caution">
    <text evidence="1">The sequence shown here is derived from an EMBL/GenBank/DDBJ whole genome shotgun (WGS) entry which is preliminary data.</text>
</comment>
<evidence type="ECO:0000313" key="1">
    <source>
        <dbReference type="EMBL" id="GFF27440.1"/>
    </source>
</evidence>
<dbReference type="Proteomes" id="UP000465221">
    <property type="component" value="Unassembled WGS sequence"/>
</dbReference>
<name>A0A8H3NAE4_9EURO</name>
<dbReference type="AlphaFoldDB" id="A0A8H3NAE4"/>
<protein>
    <submittedName>
        <fullName evidence="1">2-ketogluconate transporter, putative</fullName>
    </submittedName>
</protein>
<gene>
    <name evidence="1" type="ORF">IFM46972_02066</name>
</gene>
<proteinExistence type="predicted"/>
<accession>A0A8H3NAE4</accession>
<dbReference type="EMBL" id="BLKC01000010">
    <property type="protein sequence ID" value="GFF27440.1"/>
    <property type="molecule type" value="Genomic_DNA"/>
</dbReference>
<organism evidence="1 2">
    <name type="scientific">Aspergillus udagawae</name>
    <dbReference type="NCBI Taxonomy" id="91492"/>
    <lineage>
        <taxon>Eukaryota</taxon>
        <taxon>Fungi</taxon>
        <taxon>Dikarya</taxon>
        <taxon>Ascomycota</taxon>
        <taxon>Pezizomycotina</taxon>
        <taxon>Eurotiomycetes</taxon>
        <taxon>Eurotiomycetidae</taxon>
        <taxon>Eurotiales</taxon>
        <taxon>Aspergillaceae</taxon>
        <taxon>Aspergillus</taxon>
        <taxon>Aspergillus subgen. Fumigati</taxon>
    </lineage>
</organism>
<sequence>MKPPLRTVEIIFLHQHLWAMSAQRKWHNAHVRHAQILDAEHAESTVHCRLRVTGSSHLSCPHHVPDRTEEVLPALEKVIVGFRSRHNHWGQGVLQE</sequence>
<evidence type="ECO:0000313" key="2">
    <source>
        <dbReference type="Proteomes" id="UP000465221"/>
    </source>
</evidence>
<reference evidence="1 2" key="1">
    <citation type="submission" date="2020-01" db="EMBL/GenBank/DDBJ databases">
        <title>Draft genome sequence of Aspergillus udagawae IFM 46972.</title>
        <authorList>
            <person name="Takahashi H."/>
            <person name="Yaguchi T."/>
        </authorList>
    </citation>
    <scope>NUCLEOTIDE SEQUENCE [LARGE SCALE GENOMIC DNA]</scope>
    <source>
        <strain evidence="1 2">IFM 46972</strain>
    </source>
</reference>